<name>A0A2T3YZF0_TRIA4</name>
<keyword evidence="2" id="KW-1185">Reference proteome</keyword>
<organism evidence="1 2">
    <name type="scientific">Trichoderma asperellum (strain ATCC 204424 / CBS 433.97 / NBRC 101777)</name>
    <dbReference type="NCBI Taxonomy" id="1042311"/>
    <lineage>
        <taxon>Eukaryota</taxon>
        <taxon>Fungi</taxon>
        <taxon>Dikarya</taxon>
        <taxon>Ascomycota</taxon>
        <taxon>Pezizomycotina</taxon>
        <taxon>Sordariomycetes</taxon>
        <taxon>Hypocreomycetidae</taxon>
        <taxon>Hypocreales</taxon>
        <taxon>Hypocreaceae</taxon>
        <taxon>Trichoderma</taxon>
    </lineage>
</organism>
<proteinExistence type="predicted"/>
<protein>
    <submittedName>
        <fullName evidence="1">Uncharacterized protein</fullName>
    </submittedName>
</protein>
<evidence type="ECO:0000313" key="1">
    <source>
        <dbReference type="EMBL" id="PTB37927.1"/>
    </source>
</evidence>
<dbReference type="AlphaFoldDB" id="A0A2T3YZF0"/>
<reference evidence="1 2" key="1">
    <citation type="submission" date="2016-07" db="EMBL/GenBank/DDBJ databases">
        <title>Multiple horizontal gene transfer events from other fungi enriched the ability of initially mycotrophic Trichoderma (Ascomycota) to feed on dead plant biomass.</title>
        <authorList>
            <consortium name="DOE Joint Genome Institute"/>
            <person name="Aerts A."/>
            <person name="Atanasova L."/>
            <person name="Chenthamara K."/>
            <person name="Zhang J."/>
            <person name="Grujic M."/>
            <person name="Henrissat B."/>
            <person name="Kuo A."/>
            <person name="Salamov A."/>
            <person name="Lipzen A."/>
            <person name="Labutti K."/>
            <person name="Barry K."/>
            <person name="Miao Y."/>
            <person name="Rahimi M.J."/>
            <person name="Shen Q."/>
            <person name="Grigoriev I.V."/>
            <person name="Kubicek C.P."/>
            <person name="Druzhinina I.S."/>
        </authorList>
    </citation>
    <scope>NUCLEOTIDE SEQUENCE [LARGE SCALE GENOMIC DNA]</scope>
    <source>
        <strain evidence="1 2">CBS 433.97</strain>
    </source>
</reference>
<sequence length="128" mass="13790">MRASTACLSPTNPGAMKWQATAAMAWVYLQMRPVVSTLYSTHMGPLAYLRRLVLIEAATVAPPNTATGRGVGCCEHLGARGKPDFVSECALPGTIICLKLAGLRLPERIYASTHYLAGVHDRHPSQQT</sequence>
<dbReference type="Proteomes" id="UP000240493">
    <property type="component" value="Unassembled WGS sequence"/>
</dbReference>
<accession>A0A2T3YZF0</accession>
<evidence type="ECO:0000313" key="2">
    <source>
        <dbReference type="Proteomes" id="UP000240493"/>
    </source>
</evidence>
<dbReference type="EMBL" id="KZ679267">
    <property type="protein sequence ID" value="PTB37927.1"/>
    <property type="molecule type" value="Genomic_DNA"/>
</dbReference>
<gene>
    <name evidence="1" type="ORF">M441DRAFT_260868</name>
</gene>